<organism evidence="2 3">
    <name type="scientific">Phaeosphaeria nodorum (strain SN15 / ATCC MYA-4574 / FGSC 10173)</name>
    <name type="common">Glume blotch fungus</name>
    <name type="synonym">Parastagonospora nodorum</name>
    <dbReference type="NCBI Taxonomy" id="321614"/>
    <lineage>
        <taxon>Eukaryota</taxon>
        <taxon>Fungi</taxon>
        <taxon>Dikarya</taxon>
        <taxon>Ascomycota</taxon>
        <taxon>Pezizomycotina</taxon>
        <taxon>Dothideomycetes</taxon>
        <taxon>Pleosporomycetidae</taxon>
        <taxon>Pleosporales</taxon>
        <taxon>Pleosporineae</taxon>
        <taxon>Phaeosphaeriaceae</taxon>
        <taxon>Parastagonospora</taxon>
    </lineage>
</organism>
<dbReference type="AlphaFoldDB" id="A0A7U2I4X4"/>
<accession>A0A7U2I4X4</accession>
<dbReference type="EMBL" id="CP069031">
    <property type="protein sequence ID" value="QRC99522.1"/>
    <property type="molecule type" value="Genomic_DNA"/>
</dbReference>
<dbReference type="Proteomes" id="UP000663193">
    <property type="component" value="Chromosome 9"/>
</dbReference>
<evidence type="ECO:0000313" key="3">
    <source>
        <dbReference type="Proteomes" id="UP000663193"/>
    </source>
</evidence>
<name>A0A7U2I4X4_PHANO</name>
<feature type="region of interest" description="Disordered" evidence="1">
    <location>
        <begin position="36"/>
        <end position="55"/>
    </location>
</feature>
<dbReference type="VEuPathDB" id="FungiDB:JI435_437070"/>
<feature type="compositionally biased region" description="Acidic residues" evidence="1">
    <location>
        <begin position="36"/>
        <end position="45"/>
    </location>
</feature>
<evidence type="ECO:0000313" key="2">
    <source>
        <dbReference type="EMBL" id="QRC99522.1"/>
    </source>
</evidence>
<evidence type="ECO:0000256" key="1">
    <source>
        <dbReference type="SAM" id="MobiDB-lite"/>
    </source>
</evidence>
<keyword evidence="3" id="KW-1185">Reference proteome</keyword>
<proteinExistence type="predicted"/>
<sequence>METTLELVEDNEATIGEFTKELVDDEVVEVVRAVEDEAADDDEDNGIASQSPNPG</sequence>
<protein>
    <submittedName>
        <fullName evidence="2">Uncharacterized protein</fullName>
    </submittedName>
</protein>
<reference evidence="3" key="1">
    <citation type="journal article" date="2021" name="BMC Genomics">
        <title>Chromosome-level genome assembly and manually-curated proteome of model necrotroph Parastagonospora nodorum Sn15 reveals a genome-wide trove of candidate effector homologs, and redundancy of virulence-related functions within an accessory chromosome.</title>
        <authorList>
            <person name="Bertazzoni S."/>
            <person name="Jones D.A.B."/>
            <person name="Phan H.T."/>
            <person name="Tan K.-C."/>
            <person name="Hane J.K."/>
        </authorList>
    </citation>
    <scope>NUCLEOTIDE SEQUENCE [LARGE SCALE GENOMIC DNA]</scope>
    <source>
        <strain evidence="3">SN15 / ATCC MYA-4574 / FGSC 10173)</strain>
    </source>
</reference>
<gene>
    <name evidence="2" type="ORF">JI435_437070</name>
</gene>